<keyword evidence="15" id="KW-1185">Reference proteome</keyword>
<dbReference type="Pfam" id="PF13932">
    <property type="entry name" value="SAM_GIDA_C"/>
    <property type="match status" value="1"/>
</dbReference>
<evidence type="ECO:0000313" key="15">
    <source>
        <dbReference type="Proteomes" id="UP000237798"/>
    </source>
</evidence>
<dbReference type="SUPFAM" id="SSF51905">
    <property type="entry name" value="FAD/NAD(P)-binding domain"/>
    <property type="match status" value="1"/>
</dbReference>
<comment type="subunit">
    <text evidence="10 12">Homodimer. Heterotetramer of two MnmE and two MnmG subunits.</text>
</comment>
<dbReference type="InterPro" id="IPR044920">
    <property type="entry name" value="MnmG_C_subdom_sf"/>
</dbReference>
<comment type="subcellular location">
    <subcellularLocation>
        <location evidence="12">Cytoplasm</location>
    </subcellularLocation>
</comment>
<dbReference type="FunFam" id="3.50.50.60:FF:000063">
    <property type="entry name" value="tRNA uridine 5-carboxymethylaminomethyl modification enzyme MnmG"/>
    <property type="match status" value="1"/>
</dbReference>
<dbReference type="OrthoDB" id="9815560at2"/>
<dbReference type="Gene3D" id="1.10.150.570">
    <property type="entry name" value="GidA associated domain, C-terminal subdomain"/>
    <property type="match status" value="1"/>
</dbReference>
<organism evidence="14 15">
    <name type="scientific">Clostridium luticellarii</name>
    <dbReference type="NCBI Taxonomy" id="1691940"/>
    <lineage>
        <taxon>Bacteria</taxon>
        <taxon>Bacillati</taxon>
        <taxon>Bacillota</taxon>
        <taxon>Clostridia</taxon>
        <taxon>Eubacteriales</taxon>
        <taxon>Clostridiaceae</taxon>
        <taxon>Clostridium</taxon>
    </lineage>
</organism>
<name>A0A2T0B7F4_9CLOT</name>
<dbReference type="PRINTS" id="PR00411">
    <property type="entry name" value="PNDRDTASEI"/>
</dbReference>
<dbReference type="PROSITE" id="PS01280">
    <property type="entry name" value="GIDA_1"/>
    <property type="match status" value="1"/>
</dbReference>
<dbReference type="NCBIfam" id="TIGR00136">
    <property type="entry name" value="mnmG_gidA"/>
    <property type="match status" value="1"/>
</dbReference>
<evidence type="ECO:0000256" key="7">
    <source>
        <dbReference type="ARBA" id="ARBA00022694"/>
    </source>
</evidence>
<dbReference type="GO" id="GO:0002098">
    <property type="term" value="P:tRNA wobble uridine modification"/>
    <property type="evidence" value="ECO:0007669"/>
    <property type="project" value="InterPro"/>
</dbReference>
<dbReference type="InterPro" id="IPR040131">
    <property type="entry name" value="MnmG_N"/>
</dbReference>
<comment type="cofactor">
    <cofactor evidence="1 12">
        <name>FAD</name>
        <dbReference type="ChEBI" id="CHEBI:57692"/>
    </cofactor>
</comment>
<dbReference type="InterPro" id="IPR036188">
    <property type="entry name" value="FAD/NAD-bd_sf"/>
</dbReference>
<keyword evidence="8 12" id="KW-0274">FAD</keyword>
<evidence type="ECO:0000256" key="1">
    <source>
        <dbReference type="ARBA" id="ARBA00001974"/>
    </source>
</evidence>
<keyword evidence="5 12" id="KW-0963">Cytoplasm</keyword>
<evidence type="ECO:0000256" key="3">
    <source>
        <dbReference type="ARBA" id="ARBA00007653"/>
    </source>
</evidence>
<dbReference type="Pfam" id="PF21680">
    <property type="entry name" value="GIDA_C_1st"/>
    <property type="match status" value="1"/>
</dbReference>
<dbReference type="InterPro" id="IPR020595">
    <property type="entry name" value="MnmG-rel_CS"/>
</dbReference>
<comment type="caution">
    <text evidence="12">Lacks conserved residue(s) required for the propagation of feature annotation.</text>
</comment>
<dbReference type="InterPro" id="IPR004416">
    <property type="entry name" value="MnmG"/>
</dbReference>
<gene>
    <name evidence="12 14" type="primary">mnmG</name>
    <name evidence="12" type="synonym">gidA</name>
    <name evidence="14" type="ORF">CLLU_34410</name>
</gene>
<keyword evidence="9 12" id="KW-0520">NAD</keyword>
<dbReference type="HAMAP" id="MF_00129">
    <property type="entry name" value="MnmG_GidA"/>
    <property type="match status" value="1"/>
</dbReference>
<evidence type="ECO:0000256" key="6">
    <source>
        <dbReference type="ARBA" id="ARBA00022630"/>
    </source>
</evidence>
<sequence length="628" mass="70708">MEYFSGKYDVIVVGGGHAGCEAGLASARMGCKTLMCTMNLDSIGFMPCNPNVGGTAKGHLVREIDALGGEMGINIDKTFIQSRMLNTSKGPAVHSLRAQADKRNYSGRMKRVIESQPNLYLRQIEVVEIRVDKNRRIHGVLTKNGAFFEAKAVVLATGTYLKGKVIIGDVSYSSGPNGFMPANDLSQSLLNLGIELRRFKTGTPARVNKRSVDFSKMIKQPGDKKIIPFSFMSENLDREQVPCYLTYTTKNTLKVIRNNIDRSPLYNGSIKSVGPRYCPSIEDKVVRFPDKEQHQIFIEPEGENTDELYVDGASTSMPEDVQIAMYRTIVGLENVEFLRTGYAIEYDCINPLQLKLSLEFKNIEGLFGAGQLNGSSGYEEAASQGIIAGINAALKAMEKPSLILKRSDGYIGVLIDDLVTKGTEEPYRMMTSRSEYRLILRQDNADLRLTEIGHKIGLVSEERYEKYLKRKYNIEEELNRIKGIQITPKKEVIDFLNSVNSSELKKSVSLYELIKRPELDYFNVKPLDVNRPELDEDIQEEVNIISKYEGYINKQLEQVSQFKKFENKFIPECIDYNDIKGLRIEAIQKLNKVKPMNIGQASRISGVSPADISVLLIYMEKKNREQVL</sequence>
<evidence type="ECO:0000256" key="4">
    <source>
        <dbReference type="ARBA" id="ARBA00020461"/>
    </source>
</evidence>
<dbReference type="FunFam" id="3.50.50.60:FF:000002">
    <property type="entry name" value="tRNA uridine 5-carboxymethylaminomethyl modification enzyme MnmG"/>
    <property type="match status" value="1"/>
</dbReference>
<keyword evidence="7 12" id="KW-0819">tRNA processing</keyword>
<accession>A0A2T0B7F4</accession>
<evidence type="ECO:0000256" key="5">
    <source>
        <dbReference type="ARBA" id="ARBA00022490"/>
    </source>
</evidence>
<dbReference type="AlphaFoldDB" id="A0A2T0B7F4"/>
<keyword evidence="6 12" id="KW-0285">Flavoprotein</keyword>
<comment type="function">
    <text evidence="2 12">NAD-binding protein involved in the addition of a carboxymethylaminomethyl (cmnm) group at the wobble position (U34) of certain tRNAs, forming tRNA-cmnm(5)s(2)U34.</text>
</comment>
<dbReference type="InterPro" id="IPR047001">
    <property type="entry name" value="MnmG_C_subdom"/>
</dbReference>
<dbReference type="Gene3D" id="3.50.50.60">
    <property type="entry name" value="FAD/NAD(P)-binding domain"/>
    <property type="match status" value="2"/>
</dbReference>
<dbReference type="SMART" id="SM01228">
    <property type="entry name" value="GIDA_assoc_3"/>
    <property type="match status" value="1"/>
</dbReference>
<dbReference type="EMBL" id="PVXP01000096">
    <property type="protein sequence ID" value="PRR79727.1"/>
    <property type="molecule type" value="Genomic_DNA"/>
</dbReference>
<dbReference type="PRINTS" id="PR00368">
    <property type="entry name" value="FADPNR"/>
</dbReference>
<dbReference type="PROSITE" id="PS01281">
    <property type="entry name" value="GIDA_2"/>
    <property type="match status" value="1"/>
</dbReference>
<feature type="binding site" evidence="12">
    <location>
        <begin position="14"/>
        <end position="19"/>
    </location>
    <ligand>
        <name>FAD</name>
        <dbReference type="ChEBI" id="CHEBI:57692"/>
    </ligand>
</feature>
<reference evidence="14 15" key="1">
    <citation type="submission" date="2018-03" db="EMBL/GenBank/DDBJ databases">
        <title>Genome sequence of Clostridium luticellarii DSM 29923.</title>
        <authorList>
            <person name="Poehlein A."/>
            <person name="Daniel R."/>
        </authorList>
    </citation>
    <scope>NUCLEOTIDE SEQUENCE [LARGE SCALE GENOMIC DNA]</scope>
    <source>
        <strain evidence="14 15">DSM 29923</strain>
    </source>
</reference>
<comment type="similarity">
    <text evidence="3 12">Belongs to the MnmG family.</text>
</comment>
<proteinExistence type="inferred from homology"/>
<dbReference type="PANTHER" id="PTHR11806:SF0">
    <property type="entry name" value="PROTEIN MTO1 HOMOLOG, MITOCHONDRIAL"/>
    <property type="match status" value="1"/>
</dbReference>
<dbReference type="InterPro" id="IPR049312">
    <property type="entry name" value="GIDA_C_N"/>
</dbReference>
<evidence type="ECO:0000313" key="14">
    <source>
        <dbReference type="EMBL" id="PRR79727.1"/>
    </source>
</evidence>
<protein>
    <recommendedName>
        <fullName evidence="4 12">tRNA uridine 5-carboxymethylaminomethyl modification enzyme MnmG</fullName>
    </recommendedName>
    <alternativeName>
        <fullName evidence="11 12">Glucose-inhibited division protein A</fullName>
    </alternativeName>
</protein>
<dbReference type="FunFam" id="1.10.10.1800:FF:000001">
    <property type="entry name" value="tRNA uridine 5-carboxymethylaminomethyl modification enzyme MnmG"/>
    <property type="match status" value="1"/>
</dbReference>
<dbReference type="Pfam" id="PF01134">
    <property type="entry name" value="GIDA"/>
    <property type="match status" value="1"/>
</dbReference>
<dbReference type="PANTHER" id="PTHR11806">
    <property type="entry name" value="GLUCOSE INHIBITED DIVISION PROTEIN A"/>
    <property type="match status" value="1"/>
</dbReference>
<feature type="binding site" evidence="12">
    <location>
        <begin position="274"/>
        <end position="288"/>
    </location>
    <ligand>
        <name>NAD(+)</name>
        <dbReference type="ChEBI" id="CHEBI:57540"/>
    </ligand>
</feature>
<dbReference type="GO" id="GO:0005829">
    <property type="term" value="C:cytosol"/>
    <property type="evidence" value="ECO:0007669"/>
    <property type="project" value="TreeGrafter"/>
</dbReference>
<dbReference type="InterPro" id="IPR026904">
    <property type="entry name" value="MnmG_C"/>
</dbReference>
<evidence type="ECO:0000256" key="12">
    <source>
        <dbReference type="HAMAP-Rule" id="MF_00129"/>
    </source>
</evidence>
<evidence type="ECO:0000256" key="2">
    <source>
        <dbReference type="ARBA" id="ARBA00003717"/>
    </source>
</evidence>
<evidence type="ECO:0000259" key="13">
    <source>
        <dbReference type="SMART" id="SM01228"/>
    </source>
</evidence>
<dbReference type="Proteomes" id="UP000237798">
    <property type="component" value="Unassembled WGS sequence"/>
</dbReference>
<dbReference type="Gene3D" id="1.10.10.1800">
    <property type="entry name" value="tRNA uridine 5-carboxymethylaminomethyl modification enzyme MnmG/GidA"/>
    <property type="match status" value="1"/>
</dbReference>
<feature type="domain" description="tRNA uridine 5-carboxymethylaminomethyl modification enzyme C-terminal subdomain" evidence="13">
    <location>
        <begin position="546"/>
        <end position="617"/>
    </location>
</feature>
<dbReference type="GO" id="GO:0030488">
    <property type="term" value="P:tRNA methylation"/>
    <property type="evidence" value="ECO:0007669"/>
    <property type="project" value="TreeGrafter"/>
</dbReference>
<dbReference type="GO" id="GO:0050660">
    <property type="term" value="F:flavin adenine dinucleotide binding"/>
    <property type="evidence" value="ECO:0007669"/>
    <property type="project" value="UniProtKB-UniRule"/>
</dbReference>
<evidence type="ECO:0000256" key="8">
    <source>
        <dbReference type="ARBA" id="ARBA00022827"/>
    </source>
</evidence>
<evidence type="ECO:0000256" key="9">
    <source>
        <dbReference type="ARBA" id="ARBA00023027"/>
    </source>
</evidence>
<dbReference type="RefSeq" id="WP_106010978.1">
    <property type="nucleotide sequence ID" value="NZ_JALCPJ010000034.1"/>
</dbReference>
<dbReference type="FunFam" id="1.10.150.570:FF:000001">
    <property type="entry name" value="tRNA uridine 5-carboxymethylaminomethyl modification enzyme MnmG"/>
    <property type="match status" value="1"/>
</dbReference>
<evidence type="ECO:0000256" key="11">
    <source>
        <dbReference type="ARBA" id="ARBA00031800"/>
    </source>
</evidence>
<evidence type="ECO:0000256" key="10">
    <source>
        <dbReference type="ARBA" id="ARBA00025948"/>
    </source>
</evidence>
<comment type="caution">
    <text evidence="14">The sequence shown here is derived from an EMBL/GenBank/DDBJ whole genome shotgun (WGS) entry which is preliminary data.</text>
</comment>
<dbReference type="InterPro" id="IPR002218">
    <property type="entry name" value="MnmG-rel"/>
</dbReference>